<keyword evidence="3" id="KW-1185">Reference proteome</keyword>
<accession>A0A8E2JRW6</accession>
<feature type="compositionally biased region" description="Low complexity" evidence="1">
    <location>
        <begin position="118"/>
        <end position="129"/>
    </location>
</feature>
<feature type="region of interest" description="Disordered" evidence="1">
    <location>
        <begin position="78"/>
        <end position="244"/>
    </location>
</feature>
<dbReference type="EMBL" id="KV749962">
    <property type="protein sequence ID" value="OCL06904.1"/>
    <property type="molecule type" value="Genomic_DNA"/>
</dbReference>
<feature type="compositionally biased region" description="Pro residues" evidence="1">
    <location>
        <begin position="106"/>
        <end position="117"/>
    </location>
</feature>
<organism evidence="2 3">
    <name type="scientific">Glonium stellatum</name>
    <dbReference type="NCBI Taxonomy" id="574774"/>
    <lineage>
        <taxon>Eukaryota</taxon>
        <taxon>Fungi</taxon>
        <taxon>Dikarya</taxon>
        <taxon>Ascomycota</taxon>
        <taxon>Pezizomycotina</taxon>
        <taxon>Dothideomycetes</taxon>
        <taxon>Pleosporomycetidae</taxon>
        <taxon>Gloniales</taxon>
        <taxon>Gloniaceae</taxon>
        <taxon>Glonium</taxon>
    </lineage>
</organism>
<evidence type="ECO:0000256" key="1">
    <source>
        <dbReference type="SAM" id="MobiDB-lite"/>
    </source>
</evidence>
<gene>
    <name evidence="2" type="ORF">AOQ84DRAFT_223398</name>
</gene>
<reference evidence="2 3" key="1">
    <citation type="journal article" date="2016" name="Nat. Commun.">
        <title>Ectomycorrhizal ecology is imprinted in the genome of the dominant symbiotic fungus Cenococcum geophilum.</title>
        <authorList>
            <consortium name="DOE Joint Genome Institute"/>
            <person name="Peter M."/>
            <person name="Kohler A."/>
            <person name="Ohm R.A."/>
            <person name="Kuo A."/>
            <person name="Krutzmann J."/>
            <person name="Morin E."/>
            <person name="Arend M."/>
            <person name="Barry K.W."/>
            <person name="Binder M."/>
            <person name="Choi C."/>
            <person name="Clum A."/>
            <person name="Copeland A."/>
            <person name="Grisel N."/>
            <person name="Haridas S."/>
            <person name="Kipfer T."/>
            <person name="LaButti K."/>
            <person name="Lindquist E."/>
            <person name="Lipzen A."/>
            <person name="Maire R."/>
            <person name="Meier B."/>
            <person name="Mihaltcheva S."/>
            <person name="Molinier V."/>
            <person name="Murat C."/>
            <person name="Poggeler S."/>
            <person name="Quandt C.A."/>
            <person name="Sperisen C."/>
            <person name="Tritt A."/>
            <person name="Tisserant E."/>
            <person name="Crous P.W."/>
            <person name="Henrissat B."/>
            <person name="Nehls U."/>
            <person name="Egli S."/>
            <person name="Spatafora J.W."/>
            <person name="Grigoriev I.V."/>
            <person name="Martin F.M."/>
        </authorList>
    </citation>
    <scope>NUCLEOTIDE SEQUENCE [LARGE SCALE GENOMIC DNA]</scope>
    <source>
        <strain evidence="2 3">CBS 207.34</strain>
    </source>
</reference>
<protein>
    <recommendedName>
        <fullName evidence="4">Annexin A7</fullName>
    </recommendedName>
</protein>
<evidence type="ECO:0008006" key="4">
    <source>
        <dbReference type="Google" id="ProtNLM"/>
    </source>
</evidence>
<evidence type="ECO:0000313" key="2">
    <source>
        <dbReference type="EMBL" id="OCL06904.1"/>
    </source>
</evidence>
<sequence>MAMPTRQWFQPGEGIAREVITADIQRYLGPDALVRPGEGTGEYEGVQGYWITAYRTLTSQMVQDLRLDSQRWRDEVRQGRGIAYQDSRTHQSRQYYGPSSNTSAPAPNPAEYAPPQPLQQQQQQRANYPPQQPHQPSYPAEPAYTYTTPQTGYAQPPYMYDQQGQVRSPPTGYGYAAPNQGQDPHYANAQPRYAYQAQPAPTAPRDPVYPSAQPSTANTYYTADGRPYQATQQPPQANDARRRR</sequence>
<dbReference type="Proteomes" id="UP000250140">
    <property type="component" value="Unassembled WGS sequence"/>
</dbReference>
<name>A0A8E2JRW6_9PEZI</name>
<dbReference type="PANTHER" id="PTHR39609">
    <property type="entry name" value="RFEG-RELATED"/>
    <property type="match status" value="1"/>
</dbReference>
<dbReference type="AlphaFoldDB" id="A0A8E2JRW6"/>
<dbReference type="PANTHER" id="PTHR39609:SF1">
    <property type="entry name" value="RFEG"/>
    <property type="match status" value="1"/>
</dbReference>
<feature type="compositionally biased region" description="Polar residues" evidence="1">
    <location>
        <begin position="212"/>
        <end position="221"/>
    </location>
</feature>
<evidence type="ECO:0000313" key="3">
    <source>
        <dbReference type="Proteomes" id="UP000250140"/>
    </source>
</evidence>
<proteinExistence type="predicted"/>
<feature type="compositionally biased region" description="Low complexity" evidence="1">
    <location>
        <begin position="186"/>
        <end position="200"/>
    </location>
</feature>
<dbReference type="OrthoDB" id="4146887at2759"/>